<organism evidence="2 3">
    <name type="scientific">Jonesia denitrificans (strain ATCC 14870 / DSM 20603 / BCRC 15368 / CIP 55.134 / JCM 11481 / NBRC 15587 / NCTC 10816 / Prevot 55134)</name>
    <name type="common">Listeria denitrificans</name>
    <dbReference type="NCBI Taxonomy" id="471856"/>
    <lineage>
        <taxon>Bacteria</taxon>
        <taxon>Bacillati</taxon>
        <taxon>Actinomycetota</taxon>
        <taxon>Actinomycetes</taxon>
        <taxon>Micrococcales</taxon>
        <taxon>Jonesiaceae</taxon>
        <taxon>Jonesia</taxon>
    </lineage>
</organism>
<gene>
    <name evidence="2" type="ordered locus">Jden_1494</name>
</gene>
<dbReference type="Proteomes" id="UP000000628">
    <property type="component" value="Chromosome"/>
</dbReference>
<proteinExistence type="predicted"/>
<feature type="region of interest" description="Disordered" evidence="1">
    <location>
        <begin position="1"/>
        <end position="26"/>
    </location>
</feature>
<protein>
    <submittedName>
        <fullName evidence="2">Uncharacterized protein</fullName>
    </submittedName>
</protein>
<evidence type="ECO:0000313" key="2">
    <source>
        <dbReference type="EMBL" id="ACV09143.1"/>
    </source>
</evidence>
<sequence>MDCKPGHRLDGNRDQKKGAPGRASRGHYSLYVGGNPILTPASPPVFYDPTHSERLFVPWL</sequence>
<dbReference type="HOGENOM" id="CLU_2935369_0_0_11"/>
<evidence type="ECO:0000313" key="3">
    <source>
        <dbReference type="Proteomes" id="UP000000628"/>
    </source>
</evidence>
<name>C7R4X3_JONDD</name>
<dbReference type="KEGG" id="jde:Jden_1494"/>
<reference evidence="2 3" key="1">
    <citation type="journal article" date="2009" name="Stand. Genomic Sci.">
        <title>Complete genome sequence of Jonesia denitrificans type strain (Prevot 55134).</title>
        <authorList>
            <person name="Pukall R."/>
            <person name="Gehrich-Schroter G."/>
            <person name="Lapidus A."/>
            <person name="Nolan M."/>
            <person name="Glavina Del Rio T."/>
            <person name="Lucas S."/>
            <person name="Chen F."/>
            <person name="Tice H."/>
            <person name="Pitluck S."/>
            <person name="Cheng J.F."/>
            <person name="Copeland A."/>
            <person name="Saunders E."/>
            <person name="Brettin T."/>
            <person name="Detter J.C."/>
            <person name="Bruce D."/>
            <person name="Goodwin L."/>
            <person name="Pati A."/>
            <person name="Ivanova N."/>
            <person name="Mavromatis K."/>
            <person name="Ovchinnikova G."/>
            <person name="Chen A."/>
            <person name="Palaniappan K."/>
            <person name="Land M."/>
            <person name="Hauser L."/>
            <person name="Chang Y.J."/>
            <person name="Jeffries C.D."/>
            <person name="Chain P."/>
            <person name="Goker M."/>
            <person name="Bristow J."/>
            <person name="Eisen J.A."/>
            <person name="Markowitz V."/>
            <person name="Hugenholtz P."/>
            <person name="Kyrpides N.C."/>
            <person name="Klenk H.P."/>
            <person name="Han C."/>
        </authorList>
    </citation>
    <scope>NUCLEOTIDE SEQUENCE [LARGE SCALE GENOMIC DNA]</scope>
    <source>
        <strain evidence="3">ATCC 14870 / DSM 20603 / BCRC 15368 / CIP 55.134 / JCM 11481 / NBRC 15587 / NCTC 10816 / Prevot 55134</strain>
    </source>
</reference>
<feature type="compositionally biased region" description="Basic and acidic residues" evidence="1">
    <location>
        <begin position="1"/>
        <end position="17"/>
    </location>
</feature>
<keyword evidence="3" id="KW-1185">Reference proteome</keyword>
<dbReference type="AlphaFoldDB" id="C7R4X3"/>
<dbReference type="EMBL" id="CP001706">
    <property type="protein sequence ID" value="ACV09143.1"/>
    <property type="molecule type" value="Genomic_DNA"/>
</dbReference>
<evidence type="ECO:0000256" key="1">
    <source>
        <dbReference type="SAM" id="MobiDB-lite"/>
    </source>
</evidence>
<accession>C7R4X3</accession>